<dbReference type="EC" id="2.7.7.6" evidence="1"/>
<accession>A0A2X1PWW0</accession>
<dbReference type="Proteomes" id="UP000249936">
    <property type="component" value="Unassembled WGS sequence"/>
</dbReference>
<evidence type="ECO:0000313" key="1">
    <source>
        <dbReference type="EMBL" id="SPX41573.1"/>
    </source>
</evidence>
<gene>
    <name evidence="1" type="primary">rpoC_4</name>
    <name evidence="1" type="ORF">NCTC11872_01182</name>
</gene>
<keyword evidence="1" id="KW-0548">Nucleotidyltransferase</keyword>
<dbReference type="AlphaFoldDB" id="A0A2X1PWW0"/>
<reference evidence="1 2" key="1">
    <citation type="submission" date="2018-06" db="EMBL/GenBank/DDBJ databases">
        <authorList>
            <consortium name="Pathogen Informatics"/>
            <person name="Doyle S."/>
        </authorList>
    </citation>
    <scope>NUCLEOTIDE SEQUENCE [LARGE SCALE GENOMIC DNA]</scope>
    <source>
        <strain evidence="1 2">NCTC11872</strain>
    </source>
</reference>
<dbReference type="GO" id="GO:0000428">
    <property type="term" value="C:DNA-directed RNA polymerase complex"/>
    <property type="evidence" value="ECO:0007669"/>
    <property type="project" value="UniProtKB-KW"/>
</dbReference>
<dbReference type="EMBL" id="UASK01000005">
    <property type="protein sequence ID" value="SPX41573.1"/>
    <property type="molecule type" value="Genomic_DNA"/>
</dbReference>
<keyword evidence="1" id="KW-0804">Transcription</keyword>
<evidence type="ECO:0000313" key="2">
    <source>
        <dbReference type="Proteomes" id="UP000249936"/>
    </source>
</evidence>
<keyword evidence="1" id="KW-0240">DNA-directed RNA polymerase</keyword>
<sequence length="44" mass="4833">MKFVDIIDGLTVTRQTDELTGLSSIVVQDVGERATAGKRFTSNY</sequence>
<keyword evidence="1" id="KW-0808">Transferase</keyword>
<dbReference type="GO" id="GO:0003899">
    <property type="term" value="F:DNA-directed RNA polymerase activity"/>
    <property type="evidence" value="ECO:0007669"/>
    <property type="project" value="UniProtKB-EC"/>
</dbReference>
<organism evidence="1 2">
    <name type="scientific">Haemophilus influenzae</name>
    <dbReference type="NCBI Taxonomy" id="727"/>
    <lineage>
        <taxon>Bacteria</taxon>
        <taxon>Pseudomonadati</taxon>
        <taxon>Pseudomonadota</taxon>
        <taxon>Gammaproteobacteria</taxon>
        <taxon>Pasteurellales</taxon>
        <taxon>Pasteurellaceae</taxon>
        <taxon>Haemophilus</taxon>
    </lineage>
</organism>
<protein>
    <submittedName>
        <fullName evidence="1">DNA-directed RNA polymerase subunit beta</fullName>
        <ecNumber evidence="1">2.7.7.6</ecNumber>
    </submittedName>
</protein>
<dbReference type="Gene3D" id="2.40.50.100">
    <property type="match status" value="1"/>
</dbReference>
<name>A0A2X1PWW0_HAEIF</name>
<proteinExistence type="predicted"/>